<proteinExistence type="predicted"/>
<name>A0A6G1E9A9_9ORYZ</name>
<organism evidence="1 2">
    <name type="scientific">Oryza meyeriana var. granulata</name>
    <dbReference type="NCBI Taxonomy" id="110450"/>
    <lineage>
        <taxon>Eukaryota</taxon>
        <taxon>Viridiplantae</taxon>
        <taxon>Streptophyta</taxon>
        <taxon>Embryophyta</taxon>
        <taxon>Tracheophyta</taxon>
        <taxon>Spermatophyta</taxon>
        <taxon>Magnoliopsida</taxon>
        <taxon>Liliopsida</taxon>
        <taxon>Poales</taxon>
        <taxon>Poaceae</taxon>
        <taxon>BOP clade</taxon>
        <taxon>Oryzoideae</taxon>
        <taxon>Oryzeae</taxon>
        <taxon>Oryzinae</taxon>
        <taxon>Oryza</taxon>
        <taxon>Oryza meyeriana</taxon>
    </lineage>
</organism>
<dbReference type="Proteomes" id="UP000479710">
    <property type="component" value="Unassembled WGS sequence"/>
</dbReference>
<accession>A0A6G1E9A9</accession>
<gene>
    <name evidence="1" type="ORF">E2562_039547</name>
</gene>
<comment type="caution">
    <text evidence="1">The sequence shown here is derived from an EMBL/GenBank/DDBJ whole genome shotgun (WGS) entry which is preliminary data.</text>
</comment>
<feature type="non-terminal residue" evidence="1">
    <location>
        <position position="51"/>
    </location>
</feature>
<protein>
    <submittedName>
        <fullName evidence="1">Uncharacterized protein</fullName>
    </submittedName>
</protein>
<reference evidence="1 2" key="1">
    <citation type="submission" date="2019-11" db="EMBL/GenBank/DDBJ databases">
        <title>Whole genome sequence of Oryza granulata.</title>
        <authorList>
            <person name="Li W."/>
        </authorList>
    </citation>
    <scope>NUCLEOTIDE SEQUENCE [LARGE SCALE GENOMIC DNA]</scope>
    <source>
        <strain evidence="2">cv. Menghai</strain>
        <tissue evidence="1">Leaf</tissue>
    </source>
</reference>
<dbReference type="AlphaFoldDB" id="A0A6G1E9A9"/>
<evidence type="ECO:0000313" key="2">
    <source>
        <dbReference type="Proteomes" id="UP000479710"/>
    </source>
</evidence>
<feature type="non-terminal residue" evidence="1">
    <location>
        <position position="1"/>
    </location>
</feature>
<sequence length="51" mass="5928">RYIFRFLTRGGTLWLSQEGQWQASNGKFLSHFKPPSEASCSVISFSYQRVK</sequence>
<evidence type="ECO:0000313" key="1">
    <source>
        <dbReference type="EMBL" id="KAF0921251.1"/>
    </source>
</evidence>
<dbReference type="EMBL" id="SPHZ02000005">
    <property type="protein sequence ID" value="KAF0921251.1"/>
    <property type="molecule type" value="Genomic_DNA"/>
</dbReference>
<keyword evidence="2" id="KW-1185">Reference proteome</keyword>